<dbReference type="AlphaFoldDB" id="A0A6N2W844"/>
<name>A0A6N2W844_9BACE</name>
<proteinExistence type="predicted"/>
<feature type="coiled-coil region" evidence="1">
    <location>
        <begin position="10"/>
        <end position="54"/>
    </location>
</feature>
<gene>
    <name evidence="2" type="ORF">BCLFYP20_03623</name>
</gene>
<evidence type="ECO:0000256" key="1">
    <source>
        <dbReference type="SAM" id="Coils"/>
    </source>
</evidence>
<sequence>MISQGKKVIEERLQRKREQCIHQKEKLEQMKCTMQKTEEEVEQLEYVLHEIEHIEKSKREPRVIPNAEISNVFASLCREFDYLQHRLKLFLKYKLVCEVIFARYQFRSRSHVPGREYLSYATVLTYFKRERGDGELMISKISKYKDNNMKNKCFRNRND</sequence>
<organism evidence="2">
    <name type="scientific">Bacteroides caccae</name>
    <dbReference type="NCBI Taxonomy" id="47678"/>
    <lineage>
        <taxon>Bacteria</taxon>
        <taxon>Pseudomonadati</taxon>
        <taxon>Bacteroidota</taxon>
        <taxon>Bacteroidia</taxon>
        <taxon>Bacteroidales</taxon>
        <taxon>Bacteroidaceae</taxon>
        <taxon>Bacteroides</taxon>
    </lineage>
</organism>
<accession>A0A6N2W844</accession>
<keyword evidence="1" id="KW-0175">Coiled coil</keyword>
<evidence type="ECO:0000313" key="2">
    <source>
        <dbReference type="EMBL" id="VYT37927.1"/>
    </source>
</evidence>
<dbReference type="EMBL" id="CACRTB010000035">
    <property type="protein sequence ID" value="VYT37927.1"/>
    <property type="molecule type" value="Genomic_DNA"/>
</dbReference>
<reference evidence="2" key="1">
    <citation type="submission" date="2019-11" db="EMBL/GenBank/DDBJ databases">
        <authorList>
            <person name="Feng L."/>
        </authorList>
    </citation>
    <scope>NUCLEOTIDE SEQUENCE</scope>
    <source>
        <strain evidence="2">BcaccaeLFYP20</strain>
    </source>
</reference>
<protein>
    <submittedName>
        <fullName evidence="2">Uncharacterized protein</fullName>
    </submittedName>
</protein>